<dbReference type="SUPFAM" id="SSF81383">
    <property type="entry name" value="F-box domain"/>
    <property type="match status" value="1"/>
</dbReference>
<dbReference type="Pfam" id="PF25372">
    <property type="entry name" value="DUF7885"/>
    <property type="match status" value="2"/>
</dbReference>
<reference evidence="3" key="1">
    <citation type="submission" date="2020-07" db="EMBL/GenBank/DDBJ databases">
        <title>Ethylene signaling mediates host invasion by parasitic plants.</title>
        <authorList>
            <person name="Yoshida S."/>
        </authorList>
    </citation>
    <scope>NUCLEOTIDE SEQUENCE</scope>
    <source>
        <strain evidence="3">Okayama</strain>
    </source>
</reference>
<feature type="domain" description="F-box/LRR-repeat protein 15-like leucin rich repeat" evidence="2">
    <location>
        <begin position="115"/>
        <end position="284"/>
    </location>
</feature>
<dbReference type="InterPro" id="IPR001810">
    <property type="entry name" value="F-box_dom"/>
</dbReference>
<dbReference type="GO" id="GO:0031146">
    <property type="term" value="P:SCF-dependent proteasomal ubiquitin-dependent protein catabolic process"/>
    <property type="evidence" value="ECO:0007669"/>
    <property type="project" value="TreeGrafter"/>
</dbReference>
<dbReference type="Pfam" id="PF12937">
    <property type="entry name" value="F-box-like"/>
    <property type="match status" value="1"/>
</dbReference>
<keyword evidence="4" id="KW-1185">Reference proteome</keyword>
<dbReference type="AlphaFoldDB" id="A0A830CYB9"/>
<gene>
    <name evidence="3" type="ORF">PHJA_002694900</name>
</gene>
<dbReference type="InterPro" id="IPR057207">
    <property type="entry name" value="FBXL15_LRR"/>
</dbReference>
<dbReference type="InterPro" id="IPR001611">
    <property type="entry name" value="Leu-rich_rpt"/>
</dbReference>
<accession>A0A830CYB9</accession>
<dbReference type="EMBL" id="BMAC01001077">
    <property type="protein sequence ID" value="GFQ05508.1"/>
    <property type="molecule type" value="Genomic_DNA"/>
</dbReference>
<dbReference type="InterPro" id="IPR032675">
    <property type="entry name" value="LRR_dom_sf"/>
</dbReference>
<dbReference type="OrthoDB" id="550575at2759"/>
<proteinExistence type="predicted"/>
<dbReference type="FunFam" id="3.80.10.10:FF:000595">
    <property type="entry name" value="EIN3-binding F-box protein 1"/>
    <property type="match status" value="1"/>
</dbReference>
<sequence>MFLSRPKGQSPFLPHVSPHVDVYFIPRKRSRITAPFVVSGQRNPQSSIEALPDECLFEILRRLAGAQERSSCASVSKRWLTLLSTIQRDELKENDSVERLGKLSIRGSDSTCGPTNAGLKAIARGCPGLRALSLWNLSSFGDDGLCDIATGCRFLEKIDLSHCPAITDKGLIAIAMSCPNLASVTVESCPNIGDESLRALGRYCPNLKCITVRNCPLVRDNGIGGLFTSAGHILEKAKLETLNISDVSLAVLGHYGSAITDLSLVGLKNVNERGFWVMGKGQGLKKLKSLSISACGGVSDSGVEALGKGCQDLKTFALQKCSLVSDRGLVSFAKGAGSLESLQLDECHGITQRGVFNILANCCKKLKALALTNCLGVRDSDFLEFSLTSPLCLSLRSLTIRTCPGFGDAGLGLLGRLCPKLTQVDLTGLKGVTDAGVSRLVRCSESGLVKVNLSECVNLTDETVEAIVELHGQTLEILNLDGCGYITDVSLIEIARNCWVMTELDVSRCGITDSGIEALAAAKQIGLQILSLGGCGLLSDECVRFLIALGKTLVGLNVQRCCGVTSGAVDLLLDQLWRCDVLY</sequence>
<feature type="domain" description="F-box" evidence="1">
    <location>
        <begin position="48"/>
        <end position="84"/>
    </location>
</feature>
<dbReference type="PANTHER" id="PTHR13318">
    <property type="entry name" value="PARTNER OF PAIRED, ISOFORM B-RELATED"/>
    <property type="match status" value="1"/>
</dbReference>
<dbReference type="InterPro" id="IPR006553">
    <property type="entry name" value="Leu-rich_rpt_Cys-con_subtyp"/>
</dbReference>
<dbReference type="CDD" id="cd22159">
    <property type="entry name" value="F-box_AtTIR1-like"/>
    <property type="match status" value="1"/>
</dbReference>
<protein>
    <submittedName>
        <fullName evidence="3">Ein3-binding F-box protein 1</fullName>
    </submittedName>
</protein>
<name>A0A830CYB9_9LAMI</name>
<evidence type="ECO:0000259" key="2">
    <source>
        <dbReference type="Pfam" id="PF25372"/>
    </source>
</evidence>
<dbReference type="SUPFAM" id="SSF52047">
    <property type="entry name" value="RNI-like"/>
    <property type="match status" value="2"/>
</dbReference>
<organism evidence="3 4">
    <name type="scientific">Phtheirospermum japonicum</name>
    <dbReference type="NCBI Taxonomy" id="374723"/>
    <lineage>
        <taxon>Eukaryota</taxon>
        <taxon>Viridiplantae</taxon>
        <taxon>Streptophyta</taxon>
        <taxon>Embryophyta</taxon>
        <taxon>Tracheophyta</taxon>
        <taxon>Spermatophyta</taxon>
        <taxon>Magnoliopsida</taxon>
        <taxon>eudicotyledons</taxon>
        <taxon>Gunneridae</taxon>
        <taxon>Pentapetalae</taxon>
        <taxon>asterids</taxon>
        <taxon>lamiids</taxon>
        <taxon>Lamiales</taxon>
        <taxon>Orobanchaceae</taxon>
        <taxon>Orobanchaceae incertae sedis</taxon>
        <taxon>Phtheirospermum</taxon>
    </lineage>
</organism>
<evidence type="ECO:0000313" key="3">
    <source>
        <dbReference type="EMBL" id="GFQ05508.1"/>
    </source>
</evidence>
<dbReference type="Proteomes" id="UP000653305">
    <property type="component" value="Unassembled WGS sequence"/>
</dbReference>
<dbReference type="SMART" id="SM00367">
    <property type="entry name" value="LRR_CC"/>
    <property type="match status" value="14"/>
</dbReference>
<comment type="caution">
    <text evidence="3">The sequence shown here is derived from an EMBL/GenBank/DDBJ whole genome shotgun (WGS) entry which is preliminary data.</text>
</comment>
<dbReference type="Gene3D" id="3.80.10.10">
    <property type="entry name" value="Ribonuclease Inhibitor"/>
    <property type="match status" value="3"/>
</dbReference>
<evidence type="ECO:0000259" key="1">
    <source>
        <dbReference type="Pfam" id="PF12937"/>
    </source>
</evidence>
<feature type="domain" description="F-box/LRR-repeat protein 15-like leucin rich repeat" evidence="2">
    <location>
        <begin position="447"/>
        <end position="572"/>
    </location>
</feature>
<dbReference type="InterPro" id="IPR036047">
    <property type="entry name" value="F-box-like_dom_sf"/>
</dbReference>
<dbReference type="FunFam" id="3.80.10.10:FF:000473">
    <property type="entry name" value="EIN3-binding F-box protein 1"/>
    <property type="match status" value="1"/>
</dbReference>
<evidence type="ECO:0000313" key="4">
    <source>
        <dbReference type="Proteomes" id="UP000653305"/>
    </source>
</evidence>
<dbReference type="Pfam" id="PF13516">
    <property type="entry name" value="LRR_6"/>
    <property type="match status" value="1"/>
</dbReference>
<dbReference type="GO" id="GO:0019005">
    <property type="term" value="C:SCF ubiquitin ligase complex"/>
    <property type="evidence" value="ECO:0007669"/>
    <property type="project" value="TreeGrafter"/>
</dbReference>
<dbReference type="PANTHER" id="PTHR13318:SF149">
    <property type="entry name" value="F-BOX DOMAIN-CONTAINING PROTEIN"/>
    <property type="match status" value="1"/>
</dbReference>